<keyword evidence="6" id="KW-0238">DNA-binding</keyword>
<dbReference type="InterPro" id="IPR014016">
    <property type="entry name" value="UvrD-like_ATP-bd"/>
</dbReference>
<dbReference type="OrthoDB" id="9810135at2"/>
<evidence type="ECO:0000313" key="17">
    <source>
        <dbReference type="Proteomes" id="UP000245370"/>
    </source>
</evidence>
<keyword evidence="17" id="KW-1185">Reference proteome</keyword>
<evidence type="ECO:0000313" key="16">
    <source>
        <dbReference type="EMBL" id="PWH85842.1"/>
    </source>
</evidence>
<dbReference type="Gene3D" id="1.10.486.10">
    <property type="entry name" value="PCRA, domain 4"/>
    <property type="match status" value="1"/>
</dbReference>
<dbReference type="Pfam" id="PF00580">
    <property type="entry name" value="UvrD-helicase"/>
    <property type="match status" value="1"/>
</dbReference>
<dbReference type="InterPro" id="IPR013986">
    <property type="entry name" value="DExx_box_DNA_helicase_dom_sf"/>
</dbReference>
<dbReference type="CDD" id="cd18807">
    <property type="entry name" value="SF1_C_UvrD"/>
    <property type="match status" value="1"/>
</dbReference>
<dbReference type="SUPFAM" id="SSF52540">
    <property type="entry name" value="P-loop containing nucleoside triphosphate hydrolases"/>
    <property type="match status" value="1"/>
</dbReference>
<evidence type="ECO:0000256" key="1">
    <source>
        <dbReference type="ARBA" id="ARBA00009922"/>
    </source>
</evidence>
<dbReference type="Pfam" id="PF13361">
    <property type="entry name" value="UvrD_C"/>
    <property type="match status" value="1"/>
</dbReference>
<dbReference type="Gene3D" id="3.40.50.300">
    <property type="entry name" value="P-loop containing nucleotide triphosphate hydrolases"/>
    <property type="match status" value="2"/>
</dbReference>
<evidence type="ECO:0000259" key="14">
    <source>
        <dbReference type="PROSITE" id="PS51198"/>
    </source>
</evidence>
<dbReference type="GO" id="GO:0016887">
    <property type="term" value="F:ATP hydrolysis activity"/>
    <property type="evidence" value="ECO:0007669"/>
    <property type="project" value="RHEA"/>
</dbReference>
<dbReference type="GO" id="GO:0005524">
    <property type="term" value="F:ATP binding"/>
    <property type="evidence" value="ECO:0007669"/>
    <property type="project" value="UniProtKB-UniRule"/>
</dbReference>
<evidence type="ECO:0000256" key="2">
    <source>
        <dbReference type="ARBA" id="ARBA00022741"/>
    </source>
</evidence>
<accession>A0A2U2XDI3</accession>
<evidence type="ECO:0000256" key="6">
    <source>
        <dbReference type="ARBA" id="ARBA00023125"/>
    </source>
</evidence>
<dbReference type="EC" id="5.6.2.4" evidence="9"/>
<evidence type="ECO:0000256" key="11">
    <source>
        <dbReference type="ARBA" id="ARBA00048988"/>
    </source>
</evidence>
<evidence type="ECO:0000259" key="15">
    <source>
        <dbReference type="PROSITE" id="PS51217"/>
    </source>
</evidence>
<dbReference type="InterPro" id="IPR027417">
    <property type="entry name" value="P-loop_NTPase"/>
</dbReference>
<reference evidence="16 17" key="2">
    <citation type="submission" date="2018-05" db="EMBL/GenBank/DDBJ databases">
        <authorList>
            <person name="Lanie J.A."/>
            <person name="Ng W.-L."/>
            <person name="Kazmierczak K.M."/>
            <person name="Andrzejewski T.M."/>
            <person name="Davidsen T.M."/>
            <person name="Wayne K.J."/>
            <person name="Tettelin H."/>
            <person name="Glass J.I."/>
            <person name="Rusch D."/>
            <person name="Podicherti R."/>
            <person name="Tsui H.-C.T."/>
            <person name="Winkler M.E."/>
        </authorList>
    </citation>
    <scope>NUCLEOTIDE SEQUENCE [LARGE SCALE GENOMIC DNA]</scope>
    <source>
        <strain evidence="16 17">C305</strain>
    </source>
</reference>
<feature type="compositionally biased region" description="Low complexity" evidence="13">
    <location>
        <begin position="693"/>
        <end position="702"/>
    </location>
</feature>
<dbReference type="EMBL" id="QFRJ01000004">
    <property type="protein sequence ID" value="PWH85842.1"/>
    <property type="molecule type" value="Genomic_DNA"/>
</dbReference>
<keyword evidence="2 12" id="KW-0547">Nucleotide-binding</keyword>
<dbReference type="InterPro" id="IPR000212">
    <property type="entry name" value="DNA_helicase_UvrD/REP"/>
</dbReference>
<feature type="binding site" evidence="12">
    <location>
        <begin position="26"/>
        <end position="33"/>
    </location>
    <ligand>
        <name>ATP</name>
        <dbReference type="ChEBI" id="CHEBI:30616"/>
    </ligand>
</feature>
<dbReference type="Proteomes" id="UP000245370">
    <property type="component" value="Unassembled WGS sequence"/>
</dbReference>
<dbReference type="PANTHER" id="PTHR11070">
    <property type="entry name" value="UVRD / RECB / PCRA DNA HELICASE FAMILY MEMBER"/>
    <property type="match status" value="1"/>
</dbReference>
<dbReference type="PANTHER" id="PTHR11070:SF2">
    <property type="entry name" value="ATP-DEPENDENT DNA HELICASE SRS2"/>
    <property type="match status" value="1"/>
</dbReference>
<keyword evidence="5 12" id="KW-0067">ATP-binding</keyword>
<dbReference type="AlphaFoldDB" id="A0A2U2XDI3"/>
<evidence type="ECO:0000256" key="5">
    <source>
        <dbReference type="ARBA" id="ARBA00022840"/>
    </source>
</evidence>
<comment type="similarity">
    <text evidence="1">Belongs to the helicase family. UvrD subfamily.</text>
</comment>
<dbReference type="InterPro" id="IPR014017">
    <property type="entry name" value="DNA_helicase_UvrD-like_C"/>
</dbReference>
<evidence type="ECO:0000256" key="4">
    <source>
        <dbReference type="ARBA" id="ARBA00022806"/>
    </source>
</evidence>
<evidence type="ECO:0000256" key="7">
    <source>
        <dbReference type="ARBA" id="ARBA00023235"/>
    </source>
</evidence>
<proteinExistence type="inferred from homology"/>
<evidence type="ECO:0000256" key="13">
    <source>
        <dbReference type="SAM" id="MobiDB-lite"/>
    </source>
</evidence>
<organism evidence="16 17">
    <name type="scientific">Brumimicrobium oceani</name>
    <dbReference type="NCBI Taxonomy" id="2100725"/>
    <lineage>
        <taxon>Bacteria</taxon>
        <taxon>Pseudomonadati</taxon>
        <taxon>Bacteroidota</taxon>
        <taxon>Flavobacteriia</taxon>
        <taxon>Flavobacteriales</taxon>
        <taxon>Crocinitomicaceae</taxon>
        <taxon>Brumimicrobium</taxon>
    </lineage>
</organism>
<dbReference type="GO" id="GO:0003677">
    <property type="term" value="F:DNA binding"/>
    <property type="evidence" value="ECO:0007669"/>
    <property type="project" value="UniProtKB-KW"/>
</dbReference>
<reference evidence="16 17" key="1">
    <citation type="submission" date="2018-05" db="EMBL/GenBank/DDBJ databases">
        <title>Brumimicrobium oceani sp. nov., isolated from coastal sediment.</title>
        <authorList>
            <person name="Kou Y."/>
        </authorList>
    </citation>
    <scope>NUCLEOTIDE SEQUENCE [LARGE SCALE GENOMIC DNA]</scope>
    <source>
        <strain evidence="16 17">C305</strain>
    </source>
</reference>
<sequence length="762" mass="86286">MDYLDGLNESQRKAVEHIDGPMMVIAGAGSGKTRVLTYRIAHLLRNGVDAFSILALTFTNKAAKEMKERINSIVGGNESMNITMGTFHSVFARILRYNSDKLGYPSNFTIYDTQDSRSLIKAIVKEFGLDDKVYKPNAVQGRISSAKNNLISPAAYEANVEIVSEDRMSRKPEIFRIYKEYAKRCFQAGAMDFDDLLYQTNVLLRDFPEVLHFYQQKFKYVLVDEYQDTNYSQYLIVKKLAAVYENICVVGDDAQSIYSFRGANIENILNFKKDYPDFDMFKLEQNYRSTSNIVKAANSIIKRNKDQIQKDVWTSNNEGGKINIIRCLTDNEEGRVITNRIFDIKQNEGADYKDFAILYRTNAQSRSFEESLRKLNLPYKIYGGLSFYQRKEIKDLIAYFRLAANPKDEEALKRVINYPKRGIGKTSMDSVILAARQYDVSIWDVISDFHRYPVSIGAGARNKMAQFALKIQSYAAQMDTSPAYDLANNVAQSSGILKDLYDDKSPEGVTRYENIQELLAGIKEFSVQQEEKDEMGTLSDFLIDVALLTDADKETEEDKNTITLMTIHASKGLEFPHVFIVGLEENLFPSQLSLTSRTELEEERRLFYVAVTRAEKTCTLSYVVSRYRWGQLVTAEPSRFIDEVDKSYVNIENDTRGRSGGRSLSGYQRPSEERTKGFGQMGTGNRNLRPVKETSSVSSKSKTGGGTTENLKVGFNVEHARFGKGKVTALVGAGSDQKATVFFPRVGQKTLILKFAKLTVVE</sequence>
<feature type="region of interest" description="Disordered" evidence="13">
    <location>
        <begin position="652"/>
        <end position="710"/>
    </location>
</feature>
<evidence type="ECO:0000256" key="3">
    <source>
        <dbReference type="ARBA" id="ARBA00022801"/>
    </source>
</evidence>
<keyword evidence="7" id="KW-0413">Isomerase</keyword>
<dbReference type="GO" id="GO:0033202">
    <property type="term" value="C:DNA helicase complex"/>
    <property type="evidence" value="ECO:0007669"/>
    <property type="project" value="TreeGrafter"/>
</dbReference>
<keyword evidence="3 12" id="KW-0378">Hydrolase</keyword>
<dbReference type="RefSeq" id="WP_109359119.1">
    <property type="nucleotide sequence ID" value="NZ_QFRJ01000004.1"/>
</dbReference>
<dbReference type="PROSITE" id="PS51198">
    <property type="entry name" value="UVRD_HELICASE_ATP_BIND"/>
    <property type="match status" value="1"/>
</dbReference>
<comment type="catalytic activity">
    <reaction evidence="8">
        <text>Couples ATP hydrolysis with the unwinding of duplex DNA by translocating in the 3'-5' direction.</text>
        <dbReference type="EC" id="5.6.2.4"/>
    </reaction>
</comment>
<protein>
    <recommendedName>
        <fullName evidence="9">DNA 3'-5' helicase</fullName>
        <ecNumber evidence="9">5.6.2.4</ecNumber>
    </recommendedName>
    <alternativeName>
        <fullName evidence="10">DNA 3'-5' helicase II</fullName>
    </alternativeName>
</protein>
<dbReference type="GO" id="GO:0043138">
    <property type="term" value="F:3'-5' DNA helicase activity"/>
    <property type="evidence" value="ECO:0007669"/>
    <property type="project" value="UniProtKB-EC"/>
</dbReference>
<dbReference type="Pfam" id="PF21196">
    <property type="entry name" value="PcrA_UvrD_tudor"/>
    <property type="match status" value="1"/>
</dbReference>
<evidence type="ECO:0000256" key="10">
    <source>
        <dbReference type="ARBA" id="ARBA00034923"/>
    </source>
</evidence>
<feature type="domain" description="UvrD-like helicase ATP-binding" evidence="14">
    <location>
        <begin position="5"/>
        <end position="290"/>
    </location>
</feature>
<evidence type="ECO:0000256" key="9">
    <source>
        <dbReference type="ARBA" id="ARBA00034808"/>
    </source>
</evidence>
<name>A0A2U2XDI3_9FLAO</name>
<dbReference type="Gene3D" id="1.10.10.160">
    <property type="match status" value="1"/>
</dbReference>
<dbReference type="GO" id="GO:0005829">
    <property type="term" value="C:cytosol"/>
    <property type="evidence" value="ECO:0007669"/>
    <property type="project" value="TreeGrafter"/>
</dbReference>
<gene>
    <name evidence="16" type="ORF">DIT68_07035</name>
</gene>
<comment type="caution">
    <text evidence="16">The sequence shown here is derived from an EMBL/GenBank/DDBJ whole genome shotgun (WGS) entry which is preliminary data.</text>
</comment>
<evidence type="ECO:0000256" key="12">
    <source>
        <dbReference type="PROSITE-ProRule" id="PRU00560"/>
    </source>
</evidence>
<dbReference type="CDD" id="cd17932">
    <property type="entry name" value="DEXQc_UvrD"/>
    <property type="match status" value="1"/>
</dbReference>
<comment type="catalytic activity">
    <reaction evidence="11">
        <text>ATP + H2O = ADP + phosphate + H(+)</text>
        <dbReference type="Rhea" id="RHEA:13065"/>
        <dbReference type="ChEBI" id="CHEBI:15377"/>
        <dbReference type="ChEBI" id="CHEBI:15378"/>
        <dbReference type="ChEBI" id="CHEBI:30616"/>
        <dbReference type="ChEBI" id="CHEBI:43474"/>
        <dbReference type="ChEBI" id="CHEBI:456216"/>
        <dbReference type="EC" id="5.6.2.4"/>
    </reaction>
</comment>
<evidence type="ECO:0000256" key="8">
    <source>
        <dbReference type="ARBA" id="ARBA00034617"/>
    </source>
</evidence>
<dbReference type="GO" id="GO:0000725">
    <property type="term" value="P:recombinational repair"/>
    <property type="evidence" value="ECO:0007669"/>
    <property type="project" value="TreeGrafter"/>
</dbReference>
<feature type="domain" description="UvrD-like helicase C-terminal" evidence="15">
    <location>
        <begin position="291"/>
        <end position="572"/>
    </location>
</feature>
<dbReference type="PROSITE" id="PS51217">
    <property type="entry name" value="UVRD_HELICASE_CTER"/>
    <property type="match status" value="1"/>
</dbReference>
<keyword evidence="4 12" id="KW-0347">Helicase</keyword>